<feature type="compositionally biased region" description="Basic and acidic residues" evidence="1">
    <location>
        <begin position="966"/>
        <end position="975"/>
    </location>
</feature>
<feature type="compositionally biased region" description="Acidic residues" evidence="1">
    <location>
        <begin position="1011"/>
        <end position="1024"/>
    </location>
</feature>
<keyword evidence="3" id="KW-1185">Reference proteome</keyword>
<comment type="caution">
    <text evidence="2">The sequence shown here is derived from an EMBL/GenBank/DDBJ whole genome shotgun (WGS) entry which is preliminary data.</text>
</comment>
<evidence type="ECO:0000313" key="2">
    <source>
        <dbReference type="EMBL" id="KAF9414198.1"/>
    </source>
</evidence>
<feature type="compositionally biased region" description="Basic and acidic residues" evidence="1">
    <location>
        <begin position="203"/>
        <end position="213"/>
    </location>
</feature>
<feature type="compositionally biased region" description="Polar residues" evidence="1">
    <location>
        <begin position="829"/>
        <end position="874"/>
    </location>
</feature>
<feature type="region of interest" description="Disordered" evidence="1">
    <location>
        <begin position="290"/>
        <end position="441"/>
    </location>
</feature>
<feature type="region of interest" description="Disordered" evidence="1">
    <location>
        <begin position="529"/>
        <end position="601"/>
    </location>
</feature>
<feature type="compositionally biased region" description="Polar residues" evidence="1">
    <location>
        <begin position="190"/>
        <end position="201"/>
    </location>
</feature>
<feature type="compositionally biased region" description="Acidic residues" evidence="1">
    <location>
        <begin position="976"/>
        <end position="1003"/>
    </location>
</feature>
<feature type="compositionally biased region" description="Basic and acidic residues" evidence="1">
    <location>
        <begin position="1065"/>
        <end position="1095"/>
    </location>
</feature>
<dbReference type="EMBL" id="JACKWZ010000139">
    <property type="protein sequence ID" value="KAF9414198.1"/>
    <property type="molecule type" value="Genomic_DNA"/>
</dbReference>
<feature type="region of interest" description="Disordered" evidence="1">
    <location>
        <begin position="1565"/>
        <end position="1759"/>
    </location>
</feature>
<feature type="compositionally biased region" description="Polar residues" evidence="1">
    <location>
        <begin position="671"/>
        <end position="698"/>
    </location>
</feature>
<feature type="region of interest" description="Disordered" evidence="1">
    <location>
        <begin position="915"/>
        <end position="1179"/>
    </location>
</feature>
<organism evidence="2 3">
    <name type="scientific">Spodoptera exigua</name>
    <name type="common">Beet armyworm</name>
    <name type="synonym">Noctua fulgens</name>
    <dbReference type="NCBI Taxonomy" id="7107"/>
    <lineage>
        <taxon>Eukaryota</taxon>
        <taxon>Metazoa</taxon>
        <taxon>Ecdysozoa</taxon>
        <taxon>Arthropoda</taxon>
        <taxon>Hexapoda</taxon>
        <taxon>Insecta</taxon>
        <taxon>Pterygota</taxon>
        <taxon>Neoptera</taxon>
        <taxon>Endopterygota</taxon>
        <taxon>Lepidoptera</taxon>
        <taxon>Glossata</taxon>
        <taxon>Ditrysia</taxon>
        <taxon>Noctuoidea</taxon>
        <taxon>Noctuidae</taxon>
        <taxon>Amphipyrinae</taxon>
        <taxon>Spodoptera</taxon>
    </lineage>
</organism>
<feature type="compositionally biased region" description="Polar residues" evidence="1">
    <location>
        <begin position="1636"/>
        <end position="1646"/>
    </location>
</feature>
<evidence type="ECO:0008006" key="4">
    <source>
        <dbReference type="Google" id="ProtNLM"/>
    </source>
</evidence>
<protein>
    <recommendedName>
        <fullName evidence="4">Protein slender lobes</fullName>
    </recommendedName>
</protein>
<feature type="compositionally biased region" description="Acidic residues" evidence="1">
    <location>
        <begin position="1245"/>
        <end position="1260"/>
    </location>
</feature>
<feature type="compositionally biased region" description="Polar residues" evidence="1">
    <location>
        <begin position="265"/>
        <end position="276"/>
    </location>
</feature>
<feature type="compositionally biased region" description="Basic and acidic residues" evidence="1">
    <location>
        <begin position="421"/>
        <end position="430"/>
    </location>
</feature>
<feature type="region of interest" description="Disordered" evidence="1">
    <location>
        <begin position="1407"/>
        <end position="1487"/>
    </location>
</feature>
<reference evidence="2" key="1">
    <citation type="submission" date="2020-08" db="EMBL/GenBank/DDBJ databases">
        <title>Spodoptera exigua strain:BAW_Kor-Di-RS1 Genome sequencing and assembly.</title>
        <authorList>
            <person name="Kim J."/>
            <person name="Nam H.Y."/>
            <person name="Kwon M."/>
            <person name="Choi J.H."/>
            <person name="Cho S.R."/>
            <person name="Kim G.-H."/>
        </authorList>
    </citation>
    <scope>NUCLEOTIDE SEQUENCE</scope>
    <source>
        <strain evidence="2">BAW_Kor-Di-RS1</strain>
        <tissue evidence="2">Whole-body</tissue>
    </source>
</reference>
<feature type="compositionally biased region" description="Polar residues" evidence="1">
    <location>
        <begin position="320"/>
        <end position="339"/>
    </location>
</feature>
<proteinExistence type="predicted"/>
<feature type="region of interest" description="Disordered" evidence="1">
    <location>
        <begin position="1784"/>
        <end position="1803"/>
    </location>
</feature>
<feature type="compositionally biased region" description="Basic residues" evidence="1">
    <location>
        <begin position="1096"/>
        <end position="1107"/>
    </location>
</feature>
<feature type="compositionally biased region" description="Basic and acidic residues" evidence="1">
    <location>
        <begin position="1591"/>
        <end position="1601"/>
    </location>
</feature>
<feature type="compositionally biased region" description="Low complexity" evidence="1">
    <location>
        <begin position="1571"/>
        <end position="1583"/>
    </location>
</feature>
<name>A0A835L8H9_SPOEX</name>
<feature type="region of interest" description="Disordered" evidence="1">
    <location>
        <begin position="1279"/>
        <end position="1352"/>
    </location>
</feature>
<feature type="compositionally biased region" description="Basic residues" evidence="1">
    <location>
        <begin position="215"/>
        <end position="225"/>
    </location>
</feature>
<feature type="region of interest" description="Disordered" evidence="1">
    <location>
        <begin position="1223"/>
        <end position="1267"/>
    </location>
</feature>
<feature type="compositionally biased region" description="Polar residues" evidence="1">
    <location>
        <begin position="542"/>
        <end position="555"/>
    </location>
</feature>
<dbReference type="Proteomes" id="UP000648187">
    <property type="component" value="Unassembled WGS sequence"/>
</dbReference>
<feature type="compositionally biased region" description="Acidic residues" evidence="1">
    <location>
        <begin position="716"/>
        <end position="727"/>
    </location>
</feature>
<feature type="compositionally biased region" description="Low complexity" evidence="1">
    <location>
        <begin position="805"/>
        <end position="821"/>
    </location>
</feature>
<feature type="compositionally biased region" description="Polar residues" evidence="1">
    <location>
        <begin position="652"/>
        <end position="663"/>
    </location>
</feature>
<feature type="compositionally biased region" description="Basic and acidic residues" evidence="1">
    <location>
        <begin position="1317"/>
        <end position="1346"/>
    </location>
</feature>
<feature type="compositionally biased region" description="Basic and acidic residues" evidence="1">
    <location>
        <begin position="231"/>
        <end position="264"/>
    </location>
</feature>
<feature type="region of interest" description="Disordered" evidence="1">
    <location>
        <begin position="805"/>
        <end position="888"/>
    </location>
</feature>
<feature type="compositionally biased region" description="Basic and acidic residues" evidence="1">
    <location>
        <begin position="1131"/>
        <end position="1149"/>
    </location>
</feature>
<feature type="compositionally biased region" description="Polar residues" evidence="1">
    <location>
        <begin position="109"/>
        <end position="125"/>
    </location>
</feature>
<gene>
    <name evidence="2" type="ORF">HW555_007811</name>
</gene>
<accession>A0A835L8H9</accession>
<feature type="compositionally biased region" description="Polar residues" evidence="1">
    <location>
        <begin position="576"/>
        <end position="586"/>
    </location>
</feature>
<feature type="compositionally biased region" description="Low complexity" evidence="1">
    <location>
        <begin position="73"/>
        <end position="90"/>
    </location>
</feature>
<feature type="compositionally biased region" description="Acidic residues" evidence="1">
    <location>
        <begin position="942"/>
        <end position="965"/>
    </location>
</feature>
<sequence>MEEEVGIKVTRLRRRLSVEAEDVKSPSQSTPTKKRGGRLAAKPQLELIAENAPEAAPKRTRKSIAEPVEEKVVTPSRRSTRIRSNTSIVSETPDVAEDKGTPSRRSTRIKSNTSIIAETVQNVNSPRAKRAARRTSLAGSDNEAPITPARQTRRTRKDSTSSVDKPVEAAGKLDTQITDVIVEEAENNAKDSNTGEKSITETIAEKSKSESPVRKSPRLVGKARKSTSIDAENKEHELPNDKVTSEATDVADKSISESKVEQKNQPKAQKTSEEINISMASKNLIEKLEEAPKKTKNNLNKTTTAIEKPQLKSNKRNRTKSWTTISVEPTHENSFCSDSEATKKKNKNKSDTPNLSIITGSGDGVMNSSKGEENVLLNTSTLSNKKKKKRHEISMNVETETSLNEVSGVNTSLNKSSTQLDAKEVSKDVDEGIDSLNSSQKLDSSNTQKFFEHAPSGNVQSLVFIEDSDSNHDSIGKESGNSGDQLVPVVDHHLEKEETADVAQSNLSYEPMDIDETMPENVSLSTFTETNDSISDKENRKSILNNSQNANVSLNKSKRKSAISNIATEDSVDGGSKSQRNSLSEVTNDDVADTNKSKRKSSISNIISEDTKDNALQDASCKSLVIDMDTQDDSILNKSNKSKRKSSISNIATENEANDSTNKSVRKSLNKEASNNDSVNKGLNKSVRKSTVSDSTNDNLEKSLNKSKRKSSVADIEVENNTEEDLNDASNKSTRKSAILNTTKGDNIDRSLNKSKSKSSVTAIVAEVSANCLKTSISDACNDDDMFNMSNNKSKRKSSICYVTNNDSINKSSNKTKNKSLNLDKSENANKSTLVLSQLKDTSENDVNLETSVPKDNNESSEQLSKSVNVPNMNTEKETDKKNLSLTYSTSTPLQQKSLKKLGLQINSSIIAPNSATKAEKKDTPNKSKKELSILKQKEEAESSDEEDSEDESEEAGSEDESEEESSLKKSKMVDDEAEEASDDYESGDSRDEDEKDYEEQNEIVEKGETLDSEDEDEYSDDSDYEKGSFVVTSDEEDNDLLSGSGDDLSMSDNELTMSAKSKNKFNERKIKEQKKASREMFESRHKLNESDKSAKSTKAKSKKNNRQRLDSSSSESEEEVTAQTKKNRRQRIDSSQDISVKSDADKSMNKKKAKRLSESVCEENATNEKEITLPDESQTVETDPLILRNIVKVEPKTPQKELGIPTVAVTDMDEVEKVNVDEDISMIKTNQTSDPLQDPSIAKDDEDVTDDDSISENEEITQNYESILNNLNKSNTKKIKNADISLDLNKKTKQKSKEPIVDQLNLTQVKKHNKKKVDSGDIAKENKKRDKSLNSKSMDKIEKEVNAFSEGSSDSIDMKLLFNEDSNDSESVMTSKKNETSLIAKNDDQEVAEKFIPLKRTEAKTNILEDIDVGNKSKNGSLLNVSSNEKKNKRKSSQTEETSAMSSPEEETLGFFIDTTGTHDENKTDANTSLKNSAKKNKQKNNVSFVNIADALVDDDSNDAPLEVSYRSEKNKTRQDLNITQNNEADDIVIETTSSSKKKKKNKKGLNNSQNVTDISILENAEKVSENNSNNSMSNVDSSAKKKKKLSESQIDHETEIEIPGEAEQHISVDSGKKKKQNSIPQMTAVEPDNPDNTNESSLEQTTKKRKRKSSHNQTVEEIVIKDTVKLVKDESMTKNNQKKKRKISNNDEENKPDGADSETQQISTAVGNTKNKRKVIQQHEVDISDEGTKKNKKRKERDDDDSTKQSKVLKQNSFDKVHIPRLPANVLKHLDEKLAKGTETKKTNVTSTSSFVVEETRKKRNKPSNYLEESVYLNDDGNGKNLKPSIKKPKVLPFIPTASTSDSGFTTNFKVSLISRETQFVAQSTALPNFKNDYLNKKRIKKLGTFELYKRQRNIKISKF</sequence>
<feature type="region of interest" description="Disordered" evidence="1">
    <location>
        <begin position="635"/>
        <end position="759"/>
    </location>
</feature>
<feature type="compositionally biased region" description="Polar residues" evidence="1">
    <location>
        <begin position="396"/>
        <end position="420"/>
    </location>
</feature>
<feature type="compositionally biased region" description="Basic and acidic residues" evidence="1">
    <location>
        <begin position="918"/>
        <end position="941"/>
    </location>
</feature>
<feature type="compositionally biased region" description="Basic and acidic residues" evidence="1">
    <location>
        <begin position="1723"/>
        <end position="1735"/>
    </location>
</feature>
<feature type="compositionally biased region" description="Basic and acidic residues" evidence="1">
    <location>
        <begin position="1664"/>
        <end position="1678"/>
    </location>
</feature>
<feature type="compositionally biased region" description="Basic and acidic residues" evidence="1">
    <location>
        <begin position="1690"/>
        <end position="1700"/>
    </location>
</feature>
<evidence type="ECO:0000256" key="1">
    <source>
        <dbReference type="SAM" id="MobiDB-lite"/>
    </source>
</evidence>
<feature type="compositionally biased region" description="Polar residues" evidence="1">
    <location>
        <begin position="1703"/>
        <end position="1715"/>
    </location>
</feature>
<feature type="region of interest" description="Disordered" evidence="1">
    <location>
        <begin position="18"/>
        <end position="276"/>
    </location>
</feature>
<feature type="compositionally biased region" description="Low complexity" evidence="1">
    <location>
        <begin position="1041"/>
        <end position="1054"/>
    </location>
</feature>
<evidence type="ECO:0000313" key="3">
    <source>
        <dbReference type="Proteomes" id="UP000648187"/>
    </source>
</evidence>